<evidence type="ECO:0000256" key="1">
    <source>
        <dbReference type="PROSITE-ProRule" id="PRU01211"/>
    </source>
</evidence>
<dbReference type="EMBL" id="QDKG01000002">
    <property type="protein sequence ID" value="PVH25669.1"/>
    <property type="molecule type" value="Genomic_DNA"/>
</dbReference>
<dbReference type="InterPro" id="IPR006026">
    <property type="entry name" value="Peptidase_Metallo"/>
</dbReference>
<gene>
    <name evidence="4" type="ORF">DC487_06930</name>
</gene>
<keyword evidence="1" id="KW-0862">Zinc</keyword>
<comment type="caution">
    <text evidence="4">The sequence shown here is derived from an EMBL/GenBank/DDBJ whole genome shotgun (WGS) entry which is preliminary data.</text>
</comment>
<proteinExistence type="predicted"/>
<evidence type="ECO:0000313" key="5">
    <source>
        <dbReference type="Proteomes" id="UP000245627"/>
    </source>
</evidence>
<dbReference type="RefSeq" id="WP_116775240.1">
    <property type="nucleotide sequence ID" value="NZ_QDKG01000002.1"/>
</dbReference>
<feature type="chain" id="PRO_5015420001" description="Peptidase M12A domain-containing protein" evidence="2">
    <location>
        <begin position="23"/>
        <end position="399"/>
    </location>
</feature>
<dbReference type="GO" id="GO:0006508">
    <property type="term" value="P:proteolysis"/>
    <property type="evidence" value="ECO:0007669"/>
    <property type="project" value="UniProtKB-KW"/>
</dbReference>
<dbReference type="GO" id="GO:0008270">
    <property type="term" value="F:zinc ion binding"/>
    <property type="evidence" value="ECO:0007669"/>
    <property type="project" value="UniProtKB-UniRule"/>
</dbReference>
<feature type="binding site" evidence="1">
    <location>
        <position position="251"/>
    </location>
    <ligand>
        <name>Zn(2+)</name>
        <dbReference type="ChEBI" id="CHEBI:29105"/>
        <note>catalytic</note>
    </ligand>
</feature>
<evidence type="ECO:0000313" key="4">
    <source>
        <dbReference type="EMBL" id="PVH25669.1"/>
    </source>
</evidence>
<evidence type="ECO:0000256" key="2">
    <source>
        <dbReference type="SAM" id="SignalP"/>
    </source>
</evidence>
<dbReference type="GO" id="GO:0004222">
    <property type="term" value="F:metalloendopeptidase activity"/>
    <property type="evidence" value="ECO:0007669"/>
    <property type="project" value="UniProtKB-UniRule"/>
</dbReference>
<dbReference type="SMART" id="SM00235">
    <property type="entry name" value="ZnMc"/>
    <property type="match status" value="1"/>
</dbReference>
<organism evidence="4 5">
    <name type="scientific">Sphingobacterium corticibacter</name>
    <dbReference type="NCBI Taxonomy" id="2171749"/>
    <lineage>
        <taxon>Bacteria</taxon>
        <taxon>Pseudomonadati</taxon>
        <taxon>Bacteroidota</taxon>
        <taxon>Sphingobacteriia</taxon>
        <taxon>Sphingobacteriales</taxon>
        <taxon>Sphingobacteriaceae</taxon>
        <taxon>Sphingobacterium</taxon>
    </lineage>
</organism>
<feature type="signal peptide" evidence="2">
    <location>
        <begin position="1"/>
        <end position="22"/>
    </location>
</feature>
<keyword evidence="1" id="KW-0645">Protease</keyword>
<dbReference type="SUPFAM" id="SSF55486">
    <property type="entry name" value="Metalloproteases ('zincins'), catalytic domain"/>
    <property type="match status" value="1"/>
</dbReference>
<feature type="domain" description="Peptidase M12A" evidence="3">
    <location>
        <begin position="115"/>
        <end position="345"/>
    </location>
</feature>
<evidence type="ECO:0000259" key="3">
    <source>
        <dbReference type="PROSITE" id="PS51864"/>
    </source>
</evidence>
<keyword evidence="5" id="KW-1185">Reference proteome</keyword>
<keyword evidence="2" id="KW-0732">Signal</keyword>
<keyword evidence="1" id="KW-0479">Metal-binding</keyword>
<dbReference type="PANTHER" id="PTHR10127">
    <property type="entry name" value="DISCOIDIN, CUB, EGF, LAMININ , AND ZINC METALLOPROTEASE DOMAIN CONTAINING"/>
    <property type="match status" value="1"/>
</dbReference>
<comment type="caution">
    <text evidence="1">Lacks conserved residue(s) required for the propagation of feature annotation.</text>
</comment>
<name>A0A2T8HJQ3_9SPHI</name>
<dbReference type="OrthoDB" id="8455098at2"/>
<dbReference type="PANTHER" id="PTHR10127:SF850">
    <property type="entry name" value="METALLOENDOPEPTIDASE"/>
    <property type="match status" value="1"/>
</dbReference>
<keyword evidence="1" id="KW-0482">Metalloprotease</keyword>
<dbReference type="PROSITE" id="PS51257">
    <property type="entry name" value="PROKAR_LIPOPROTEIN"/>
    <property type="match status" value="1"/>
</dbReference>
<dbReference type="InterPro" id="IPR024079">
    <property type="entry name" value="MetalloPept_cat_dom_sf"/>
</dbReference>
<accession>A0A2T8HJQ3</accession>
<dbReference type="PROSITE" id="PS51864">
    <property type="entry name" value="ASTACIN"/>
    <property type="match status" value="1"/>
</dbReference>
<dbReference type="InterPro" id="IPR001506">
    <property type="entry name" value="Peptidase_M12A"/>
</dbReference>
<reference evidence="4 5" key="1">
    <citation type="submission" date="2018-04" db="EMBL/GenBank/DDBJ databases">
        <title>Sphingobacterium cortibacter sp. nov.</title>
        <authorList>
            <person name="Li Y."/>
        </authorList>
    </citation>
    <scope>NUCLEOTIDE SEQUENCE [LARGE SCALE GENOMIC DNA]</scope>
    <source>
        <strain evidence="4 5">2c-3</strain>
    </source>
</reference>
<dbReference type="Gene3D" id="3.40.390.10">
    <property type="entry name" value="Collagenase (Catalytic Domain)"/>
    <property type="match status" value="1"/>
</dbReference>
<comment type="cofactor">
    <cofactor evidence="1">
        <name>Zn(2+)</name>
        <dbReference type="ChEBI" id="CHEBI:29105"/>
    </cofactor>
    <text evidence="1">Binds 1 zinc ion per subunit.</text>
</comment>
<feature type="active site" evidence="1">
    <location>
        <position position="242"/>
    </location>
</feature>
<feature type="binding site" evidence="1">
    <location>
        <position position="241"/>
    </location>
    <ligand>
        <name>Zn(2+)</name>
        <dbReference type="ChEBI" id="CHEBI:29105"/>
        <note>catalytic</note>
    </ligand>
</feature>
<sequence length="399" mass="45848">MKSSRFYLLLSLCLLISGCNTKNNQIQTLEEEQQDFQLLKDTLEERIFTRLKSGVILENAGLNYFIERDIILSERQIKTLSDNGEMEEPIFTEDAQNTKPIMLSSGKTWQADPKKTIARNVGVHPQENRGWAMIRYVLNPGLSPQARVQISEAIRHWESNTNTRLDNATGQPTFDSQYRFFYPYIEFFHGTSDDPRAWNRRGNWSYVGRYDIIKNMNQHGRTDAGQWLSLVTSPGLGTVIHEIGHAIGLYHEHTRPDRDNFININWANIAGTEEQKQADFGNTRRNYTTIGAFDFNSIMMYDSFAAAINPSIPTITRKDGSTFGSNRFALSNLDRIWANNFYLPYIARSDVYVELATTVYKTDNTIMSEQERLQLQAQINRSRGLNPIPPNCCRLPNNH</sequence>
<keyword evidence="1" id="KW-0378">Hydrolase</keyword>
<dbReference type="Proteomes" id="UP000245627">
    <property type="component" value="Unassembled WGS sequence"/>
</dbReference>
<protein>
    <recommendedName>
        <fullName evidence="3">Peptidase M12A domain-containing protein</fullName>
    </recommendedName>
</protein>
<dbReference type="Pfam" id="PF01400">
    <property type="entry name" value="Astacin"/>
    <property type="match status" value="1"/>
</dbReference>
<feature type="binding site" evidence="1">
    <location>
        <position position="245"/>
    </location>
    <ligand>
        <name>Zn(2+)</name>
        <dbReference type="ChEBI" id="CHEBI:29105"/>
        <note>catalytic</note>
    </ligand>
</feature>
<dbReference type="AlphaFoldDB" id="A0A2T8HJQ3"/>